<dbReference type="Pfam" id="PF00457">
    <property type="entry name" value="Glyco_hydro_11"/>
    <property type="match status" value="1"/>
</dbReference>
<evidence type="ECO:0000256" key="11">
    <source>
        <dbReference type="RuleBase" id="RU362015"/>
    </source>
</evidence>
<accession>A0AA39GRU7</accession>
<evidence type="ECO:0000256" key="7">
    <source>
        <dbReference type="ARBA" id="ARBA00023277"/>
    </source>
</evidence>
<name>A0AA39GRU7_SARSR</name>
<evidence type="ECO:0000256" key="4">
    <source>
        <dbReference type="ARBA" id="ARBA00012590"/>
    </source>
</evidence>
<dbReference type="Proteomes" id="UP001175261">
    <property type="component" value="Unassembled WGS sequence"/>
</dbReference>
<evidence type="ECO:0000256" key="13">
    <source>
        <dbReference type="SAM" id="SignalP"/>
    </source>
</evidence>
<keyword evidence="13" id="KW-0732">Signal</keyword>
<dbReference type="Gene3D" id="2.60.120.180">
    <property type="match status" value="1"/>
</dbReference>
<keyword evidence="16" id="KW-1185">Reference proteome</keyword>
<keyword evidence="7 10" id="KW-0119">Carbohydrate metabolism</keyword>
<feature type="region of interest" description="Disordered" evidence="12">
    <location>
        <begin position="231"/>
        <end position="250"/>
    </location>
</feature>
<keyword evidence="6 10" id="KW-0378">Hydrolase</keyword>
<evidence type="ECO:0000256" key="10">
    <source>
        <dbReference type="PROSITE-ProRule" id="PRU01097"/>
    </source>
</evidence>
<evidence type="ECO:0000313" key="16">
    <source>
        <dbReference type="Proteomes" id="UP001175261"/>
    </source>
</evidence>
<dbReference type="InterPro" id="IPR001137">
    <property type="entry name" value="Glyco_hydro_11"/>
</dbReference>
<dbReference type="SUPFAM" id="SSF49899">
    <property type="entry name" value="Concanavalin A-like lectins/glucanases"/>
    <property type="match status" value="1"/>
</dbReference>
<dbReference type="EMBL" id="JAPDFR010000001">
    <property type="protein sequence ID" value="KAK0391389.1"/>
    <property type="molecule type" value="Genomic_DNA"/>
</dbReference>
<keyword evidence="5 10" id="KW-0858">Xylan degradation</keyword>
<evidence type="ECO:0000256" key="9">
    <source>
        <dbReference type="ARBA" id="ARBA00023326"/>
    </source>
</evidence>
<dbReference type="GO" id="GO:0031176">
    <property type="term" value="F:endo-1,4-beta-xylanase activity"/>
    <property type="evidence" value="ECO:0007669"/>
    <property type="project" value="UniProtKB-UniRule"/>
</dbReference>
<organism evidence="15 16">
    <name type="scientific">Sarocladium strictum</name>
    <name type="common">Black bundle disease fungus</name>
    <name type="synonym">Acremonium strictum</name>
    <dbReference type="NCBI Taxonomy" id="5046"/>
    <lineage>
        <taxon>Eukaryota</taxon>
        <taxon>Fungi</taxon>
        <taxon>Dikarya</taxon>
        <taxon>Ascomycota</taxon>
        <taxon>Pezizomycotina</taxon>
        <taxon>Sordariomycetes</taxon>
        <taxon>Hypocreomycetidae</taxon>
        <taxon>Hypocreales</taxon>
        <taxon>Sarocladiaceae</taxon>
        <taxon>Sarocladium</taxon>
    </lineage>
</organism>
<gene>
    <name evidence="15" type="ORF">NLU13_0889</name>
</gene>
<dbReference type="InterPro" id="IPR033123">
    <property type="entry name" value="GH11_dom"/>
</dbReference>
<dbReference type="PRINTS" id="PR00911">
    <property type="entry name" value="GLHYDRLASE11"/>
</dbReference>
<evidence type="ECO:0000259" key="14">
    <source>
        <dbReference type="PROSITE" id="PS51761"/>
    </source>
</evidence>
<keyword evidence="8 10" id="KW-0326">Glycosidase</keyword>
<evidence type="ECO:0000256" key="6">
    <source>
        <dbReference type="ARBA" id="ARBA00022801"/>
    </source>
</evidence>
<evidence type="ECO:0000313" key="15">
    <source>
        <dbReference type="EMBL" id="KAK0391389.1"/>
    </source>
</evidence>
<evidence type="ECO:0000256" key="1">
    <source>
        <dbReference type="ARBA" id="ARBA00000681"/>
    </source>
</evidence>
<comment type="similarity">
    <text evidence="3 10 11">Belongs to the glycosyl hydrolase 11 (cellulase G) family.</text>
</comment>
<feature type="compositionally biased region" description="Basic and acidic residues" evidence="12">
    <location>
        <begin position="240"/>
        <end position="250"/>
    </location>
</feature>
<feature type="active site" description="Nucleophile" evidence="10">
    <location>
        <position position="119"/>
    </location>
</feature>
<dbReference type="InterPro" id="IPR013319">
    <property type="entry name" value="GH11/12"/>
</dbReference>
<keyword evidence="9 10" id="KW-0624">Polysaccharide degradation</keyword>
<sequence length="257" mass="28277">MQSFTRAIFALALGVAAAPSNYGPQPRKANAVGISPRQSDPGPFTTQLWGNDASNYEWDDREDGEYAVVWDNPSGGNFVVGKGYKGQEMLFNYSGSFEVDDDANSYLGLYGWTVEPLAEYYVIENTGIHHPADNRNSTCHGWFESDGATYEVWSKWRIDSPSIIGDADFQQYWSVRTKRHVGGTINTARHFAAWVEAGLPLGEQQDMAMGIEGQYGAGQATITVGVAPTTSVAETTTHTTRTERPTKTDDCLKQLLE</sequence>
<dbReference type="PROSITE" id="PS51761">
    <property type="entry name" value="GH11_3"/>
    <property type="match status" value="1"/>
</dbReference>
<evidence type="ECO:0000256" key="5">
    <source>
        <dbReference type="ARBA" id="ARBA00022651"/>
    </source>
</evidence>
<proteinExistence type="inferred from homology"/>
<dbReference type="PANTHER" id="PTHR46828">
    <property type="entry name" value="ENDO-1,4-BETA-XYLANASE A-RELATED"/>
    <property type="match status" value="1"/>
</dbReference>
<dbReference type="InterPro" id="IPR013320">
    <property type="entry name" value="ConA-like_dom_sf"/>
</dbReference>
<dbReference type="GO" id="GO:0045493">
    <property type="term" value="P:xylan catabolic process"/>
    <property type="evidence" value="ECO:0007669"/>
    <property type="project" value="UniProtKB-UniRule"/>
</dbReference>
<evidence type="ECO:0000256" key="12">
    <source>
        <dbReference type="SAM" id="MobiDB-lite"/>
    </source>
</evidence>
<feature type="domain" description="GH11" evidence="14">
    <location>
        <begin position="32"/>
        <end position="225"/>
    </location>
</feature>
<feature type="signal peptide" evidence="13">
    <location>
        <begin position="1"/>
        <end position="17"/>
    </location>
</feature>
<comment type="catalytic activity">
    <reaction evidence="1 10 11">
        <text>Endohydrolysis of (1-&gt;4)-beta-D-xylosidic linkages in xylans.</text>
        <dbReference type="EC" id="3.2.1.8"/>
    </reaction>
</comment>
<evidence type="ECO:0000256" key="8">
    <source>
        <dbReference type="ARBA" id="ARBA00023295"/>
    </source>
</evidence>
<evidence type="ECO:0000256" key="2">
    <source>
        <dbReference type="ARBA" id="ARBA00004851"/>
    </source>
</evidence>
<feature type="active site" description="Proton donor" evidence="10">
    <location>
        <position position="212"/>
    </location>
</feature>
<dbReference type="PANTHER" id="PTHR46828:SF2">
    <property type="entry name" value="ENDO-1,4-BETA-XYLANASE A-RELATED"/>
    <property type="match status" value="1"/>
</dbReference>
<comment type="pathway">
    <text evidence="2 10 11">Glycan degradation; xylan degradation.</text>
</comment>
<feature type="chain" id="PRO_5041206703" description="Endo-1,4-beta-xylanase" evidence="13">
    <location>
        <begin position="18"/>
        <end position="257"/>
    </location>
</feature>
<evidence type="ECO:0000256" key="3">
    <source>
        <dbReference type="ARBA" id="ARBA00007792"/>
    </source>
</evidence>
<comment type="caution">
    <text evidence="15">The sequence shown here is derived from an EMBL/GenBank/DDBJ whole genome shotgun (WGS) entry which is preliminary data.</text>
</comment>
<dbReference type="AlphaFoldDB" id="A0AA39GRU7"/>
<dbReference type="EC" id="3.2.1.8" evidence="4 10"/>
<reference evidence="15" key="1">
    <citation type="submission" date="2022-10" db="EMBL/GenBank/DDBJ databases">
        <title>Determination and structural analysis of whole genome sequence of Sarocladium strictum F4-1.</title>
        <authorList>
            <person name="Hu L."/>
            <person name="Jiang Y."/>
        </authorList>
    </citation>
    <scope>NUCLEOTIDE SEQUENCE</scope>
    <source>
        <strain evidence="15">F4-1</strain>
    </source>
</reference>
<protein>
    <recommendedName>
        <fullName evidence="4 10">Endo-1,4-beta-xylanase</fullName>
        <ecNumber evidence="4 10">3.2.1.8</ecNumber>
    </recommendedName>
</protein>